<dbReference type="RefSeq" id="WP_196989602.1">
    <property type="nucleotide sequence ID" value="NZ_JADWYR010000001.1"/>
</dbReference>
<dbReference type="InterPro" id="IPR009097">
    <property type="entry name" value="Cyclic_Pdiesterase"/>
</dbReference>
<dbReference type="InterPro" id="IPR050580">
    <property type="entry name" value="2H_phosphoesterase_YjcG-like"/>
</dbReference>
<keyword evidence="1" id="KW-0436">Ligase</keyword>
<dbReference type="Proteomes" id="UP000628448">
    <property type="component" value="Unassembled WGS sequence"/>
</dbReference>
<evidence type="ECO:0000313" key="2">
    <source>
        <dbReference type="Proteomes" id="UP000628448"/>
    </source>
</evidence>
<sequence>MAIFTRKYQRKNYYVEQGLLSANGYAVYEYAIVLEPHADLAETIAAEKKYYATTYQCPEALHIKPRITLVRFKQHELMEVHIIRQLTNIATAVNTFKVELKNYGSYPSHTIFIQVVSKVEIMDIVKSLKASQKLMKFDDEHKPHFLTAPHISIAGKLLPWQYEKSWAEYQHKHFHGRFIAEHVLLLKRKENTKMWQPVNTFSFKNMHTQPVQAALFPSK</sequence>
<dbReference type="GO" id="GO:0016874">
    <property type="term" value="F:ligase activity"/>
    <property type="evidence" value="ECO:0007669"/>
    <property type="project" value="UniProtKB-KW"/>
</dbReference>
<dbReference type="Pfam" id="PF13563">
    <property type="entry name" value="2_5_RNA_ligase2"/>
    <property type="match status" value="1"/>
</dbReference>
<proteinExistence type="predicted"/>
<dbReference type="EMBL" id="JADWYR010000001">
    <property type="protein sequence ID" value="MBG9375557.1"/>
    <property type="molecule type" value="Genomic_DNA"/>
</dbReference>
<organism evidence="1 2">
    <name type="scientific">Panacibacter microcysteis</name>
    <dbReference type="NCBI Taxonomy" id="2793269"/>
    <lineage>
        <taxon>Bacteria</taxon>
        <taxon>Pseudomonadati</taxon>
        <taxon>Bacteroidota</taxon>
        <taxon>Chitinophagia</taxon>
        <taxon>Chitinophagales</taxon>
        <taxon>Chitinophagaceae</taxon>
        <taxon>Panacibacter</taxon>
    </lineage>
</organism>
<dbReference type="SUPFAM" id="SSF55144">
    <property type="entry name" value="LigT-like"/>
    <property type="match status" value="1"/>
</dbReference>
<dbReference type="Gene3D" id="3.90.1140.10">
    <property type="entry name" value="Cyclic phosphodiesterase"/>
    <property type="match status" value="1"/>
</dbReference>
<name>A0A931E3P6_9BACT</name>
<comment type="caution">
    <text evidence="1">The sequence shown here is derived from an EMBL/GenBank/DDBJ whole genome shotgun (WGS) entry which is preliminary data.</text>
</comment>
<accession>A0A931E3P6</accession>
<keyword evidence="2" id="KW-1185">Reference proteome</keyword>
<dbReference type="PANTHER" id="PTHR40037:SF1">
    <property type="entry name" value="PHOSPHOESTERASE SAOUHSC_00951-RELATED"/>
    <property type="match status" value="1"/>
</dbReference>
<dbReference type="AlphaFoldDB" id="A0A931E3P6"/>
<evidence type="ECO:0000313" key="1">
    <source>
        <dbReference type="EMBL" id="MBG9375557.1"/>
    </source>
</evidence>
<dbReference type="PANTHER" id="PTHR40037">
    <property type="entry name" value="PHOSPHOESTERASE YJCG-RELATED"/>
    <property type="match status" value="1"/>
</dbReference>
<protein>
    <submittedName>
        <fullName evidence="1">2'-5' RNA ligase family protein</fullName>
    </submittedName>
</protein>
<gene>
    <name evidence="1" type="ORF">I5907_04885</name>
</gene>
<reference evidence="1" key="1">
    <citation type="submission" date="2020-11" db="EMBL/GenBank/DDBJ databases">
        <title>Bacterial whole genome sequence for Panacibacter sp. DH6.</title>
        <authorList>
            <person name="Le V."/>
            <person name="Ko S."/>
            <person name="Ahn C.-Y."/>
            <person name="Oh H.-M."/>
        </authorList>
    </citation>
    <scope>NUCLEOTIDE SEQUENCE</scope>
    <source>
        <strain evidence="1">DH6</strain>
    </source>
</reference>